<proteinExistence type="predicted"/>
<dbReference type="Gene3D" id="1.10.3480.10">
    <property type="entry name" value="TorD-like"/>
    <property type="match status" value="1"/>
</dbReference>
<dbReference type="NCBIfam" id="TIGR00684">
    <property type="entry name" value="narJ"/>
    <property type="match status" value="1"/>
</dbReference>
<dbReference type="SUPFAM" id="SSF89155">
    <property type="entry name" value="TorD-like"/>
    <property type="match status" value="1"/>
</dbReference>
<dbReference type="InterPro" id="IPR020945">
    <property type="entry name" value="DMSO/NO3_reduct_chaperone"/>
</dbReference>
<evidence type="ECO:0000313" key="3">
    <source>
        <dbReference type="Proteomes" id="UP000460435"/>
    </source>
</evidence>
<dbReference type="GO" id="GO:0051082">
    <property type="term" value="F:unfolded protein binding"/>
    <property type="evidence" value="ECO:0007669"/>
    <property type="project" value="InterPro"/>
</dbReference>
<dbReference type="GO" id="GO:0051131">
    <property type="term" value="P:chaperone-mediated protein complex assembly"/>
    <property type="evidence" value="ECO:0007669"/>
    <property type="project" value="InterPro"/>
</dbReference>
<evidence type="ECO:0000313" key="2">
    <source>
        <dbReference type="EMBL" id="NDL59671.1"/>
    </source>
</evidence>
<dbReference type="EMBL" id="WLZY01000008">
    <property type="protein sequence ID" value="NDL59671.1"/>
    <property type="molecule type" value="Genomic_DNA"/>
</dbReference>
<reference evidence="2 3" key="1">
    <citation type="submission" date="2019-11" db="EMBL/GenBank/DDBJ databases">
        <authorList>
            <person name="Li X.-J."/>
            <person name="Feng X.-M."/>
        </authorList>
    </citation>
    <scope>NUCLEOTIDE SEQUENCE [LARGE SCALE GENOMIC DNA]</scope>
    <source>
        <strain evidence="2 3">XMNu-373</strain>
    </source>
</reference>
<gene>
    <name evidence="2" type="primary">narJ</name>
    <name evidence="2" type="ORF">F7O44_21600</name>
</gene>
<accession>A0A7K3M8I9</accession>
<keyword evidence="3" id="KW-1185">Reference proteome</keyword>
<dbReference type="InterPro" id="IPR036411">
    <property type="entry name" value="TorD-like_sf"/>
</dbReference>
<sequence>MAERSARQHSAAARQIASLLLAYPDESLSARLDLLHKAVAALPARLKGPLTTTLDYVRATPLGDQQQSYVTTFDLRKKCCLYLSWWVHGDTRNRGHALVEFKAAFREAGVLPPSNELPDHLAVVLEFTATIDPAGGERLLTEHRPGLELLRQALHKAESPYAGVLDTVCATLPGPADDAFAAARRIAATGPPTEMVGLEPYRMVER</sequence>
<dbReference type="PANTHER" id="PTHR43680:SF2">
    <property type="entry name" value="NITRATE REDUCTASE MOLYBDENUM COFACTOR ASSEMBLY CHAPERONE NARJ"/>
    <property type="match status" value="1"/>
</dbReference>
<dbReference type="InterPro" id="IPR003765">
    <property type="entry name" value="NO3_reductase_chaperone_NarJ"/>
</dbReference>
<keyword evidence="1" id="KW-0534">Nitrate assimilation</keyword>
<dbReference type="GO" id="GO:0016530">
    <property type="term" value="F:metallochaperone activity"/>
    <property type="evidence" value="ECO:0007669"/>
    <property type="project" value="TreeGrafter"/>
</dbReference>
<dbReference type="Proteomes" id="UP000460435">
    <property type="component" value="Unassembled WGS sequence"/>
</dbReference>
<protein>
    <submittedName>
        <fullName evidence="2">Nitrate reductase molybdenum cofactor assembly chaperone</fullName>
    </submittedName>
</protein>
<comment type="caution">
    <text evidence="2">The sequence shown here is derived from an EMBL/GenBank/DDBJ whole genome shotgun (WGS) entry which is preliminary data.</text>
</comment>
<dbReference type="AlphaFoldDB" id="A0A7K3M8I9"/>
<evidence type="ECO:0000256" key="1">
    <source>
        <dbReference type="ARBA" id="ARBA00023063"/>
    </source>
</evidence>
<dbReference type="GO" id="GO:0042128">
    <property type="term" value="P:nitrate assimilation"/>
    <property type="evidence" value="ECO:0007669"/>
    <property type="project" value="UniProtKB-KW"/>
</dbReference>
<dbReference type="PANTHER" id="PTHR43680">
    <property type="entry name" value="NITRATE REDUCTASE MOLYBDENUM COFACTOR ASSEMBLY CHAPERONE"/>
    <property type="match status" value="1"/>
</dbReference>
<dbReference type="Pfam" id="PF02613">
    <property type="entry name" value="Nitrate_red_del"/>
    <property type="match status" value="1"/>
</dbReference>
<dbReference type="RefSeq" id="WP_162452365.1">
    <property type="nucleotide sequence ID" value="NZ_WLZY01000008.1"/>
</dbReference>
<organism evidence="2 3">
    <name type="scientific">Phytoactinopolyspora mesophila</name>
    <dbReference type="NCBI Taxonomy" id="2650750"/>
    <lineage>
        <taxon>Bacteria</taxon>
        <taxon>Bacillati</taxon>
        <taxon>Actinomycetota</taxon>
        <taxon>Actinomycetes</taxon>
        <taxon>Jiangellales</taxon>
        <taxon>Jiangellaceae</taxon>
        <taxon>Phytoactinopolyspora</taxon>
    </lineage>
</organism>
<name>A0A7K3M8I9_9ACTN</name>